<dbReference type="Pfam" id="PF12697">
    <property type="entry name" value="Abhydrolase_6"/>
    <property type="match status" value="1"/>
</dbReference>
<evidence type="ECO:0000313" key="3">
    <source>
        <dbReference type="Proteomes" id="UP000024376"/>
    </source>
</evidence>
<dbReference type="SUPFAM" id="SSF53474">
    <property type="entry name" value="alpha/beta-Hydrolases"/>
    <property type="match status" value="1"/>
</dbReference>
<evidence type="ECO:0000313" key="2">
    <source>
        <dbReference type="EMBL" id="ETS05349.1"/>
    </source>
</evidence>
<sequence>MDSFKLDLANGWTLRGISNIPPSSKSPVEYRPLIIGLHGSTYDCRYFDGDARHTALIASNAFGVPFVAIDRPGSGETTSPLPLLSDSNFPQQTGNWLHNLIIPALWSEFGVPNGCNCVVLLCHSLGAMGGIVTGAIHAQDDNPSYLLGGIIASGIGDQLLPEMRENPIREPNVPPHHVRFPLEAKDALMFRPGTVHEDILKHTERLDTPAPFVELESLRDLWVPTWKHGWARHVEAPVMFGMSEQDCFFVGTEEHVKVCVEAFGSSSRVDGSLIKGAPHCMELSFWSQGWYARCFGFAMECSASLGHSLGHGAR</sequence>
<proteinExistence type="predicted"/>
<dbReference type="OrthoDB" id="5371334at2759"/>
<feature type="domain" description="AB hydrolase-1" evidence="1">
    <location>
        <begin position="37"/>
        <end position="247"/>
    </location>
</feature>
<dbReference type="Proteomes" id="UP000024376">
    <property type="component" value="Unassembled WGS sequence"/>
</dbReference>
<organism evidence="2 3">
    <name type="scientific">Hypocrea jecorina (strain ATCC 56765 / BCRC 32924 / NRRL 11460 / Rut C-30)</name>
    <name type="common">Trichoderma reesei</name>
    <dbReference type="NCBI Taxonomy" id="1344414"/>
    <lineage>
        <taxon>Eukaryota</taxon>
        <taxon>Fungi</taxon>
        <taxon>Dikarya</taxon>
        <taxon>Ascomycota</taxon>
        <taxon>Pezizomycotina</taxon>
        <taxon>Sordariomycetes</taxon>
        <taxon>Hypocreomycetidae</taxon>
        <taxon>Hypocreales</taxon>
        <taxon>Hypocreaceae</taxon>
        <taxon>Trichoderma</taxon>
    </lineage>
</organism>
<dbReference type="EMBL" id="KI911140">
    <property type="protein sequence ID" value="ETS05349.1"/>
    <property type="molecule type" value="Genomic_DNA"/>
</dbReference>
<dbReference type="Gene3D" id="3.40.50.1820">
    <property type="entry name" value="alpha/beta hydrolase"/>
    <property type="match status" value="1"/>
</dbReference>
<protein>
    <recommendedName>
        <fullName evidence="1">AB hydrolase-1 domain-containing protein</fullName>
    </recommendedName>
</protein>
<evidence type="ECO:0000259" key="1">
    <source>
        <dbReference type="Pfam" id="PF12697"/>
    </source>
</evidence>
<dbReference type="InterPro" id="IPR029058">
    <property type="entry name" value="AB_hydrolase_fold"/>
</dbReference>
<dbReference type="AlphaFoldDB" id="A0A024SL78"/>
<dbReference type="KEGG" id="trr:M419DRAFT_70450"/>
<dbReference type="HOGENOM" id="CLU_058851_1_0_1"/>
<accession>A0A024SL78</accession>
<name>A0A024SL78_HYPJR</name>
<dbReference type="InterPro" id="IPR000073">
    <property type="entry name" value="AB_hydrolase_1"/>
</dbReference>
<reference evidence="3" key="1">
    <citation type="journal article" date="2013" name="Ind. Biotechnol.">
        <title>Comparative genomics analysis of Trichoderma reesei strains.</title>
        <authorList>
            <person name="Koike H."/>
            <person name="Aerts A."/>
            <person name="LaButti K."/>
            <person name="Grigoriev I.V."/>
            <person name="Baker S.E."/>
        </authorList>
    </citation>
    <scope>NUCLEOTIDE SEQUENCE [LARGE SCALE GENOMIC DNA]</scope>
    <source>
        <strain evidence="3">ATCC 56765 / BCRC 32924 / NRRL 11460 / Rut C-30</strain>
    </source>
</reference>
<gene>
    <name evidence="2" type="ORF">M419DRAFT_70450</name>
</gene>